<sequence length="307" mass="32757">MFGVIVGFSIILTIIVIGYIVGKINLVTVEQRPVLNKIAFYVATPALLFTVMAKAHVAVLFSPVMLVSASTVVVAVLLYVIISRIFFRRPLAETTIGAAGASYTNANNIGLPVAIYVLADPSYVAPVLLMQLLIMAPTVLAILDVTTGEKTSVWKMILRPLRNPIILASALGVVVSLLEIDLPDPVLKPFEMLGGAAIPLVLLAFGISLNGQRPLQAGTGRRDILVATSIKVAIMPIVAWMLGSWVFHLDPHALFAAVTLAALPTAQNVYNFAATYERGEVIARDTVLLTTLLSVPAIVLVAWLIAA</sequence>
<dbReference type="Pfam" id="PF03547">
    <property type="entry name" value="Mem_trans"/>
    <property type="match status" value="1"/>
</dbReference>
<dbReference type="AlphaFoldDB" id="A0A7X5R337"/>
<accession>A0A7X5R337</accession>
<gene>
    <name evidence="9" type="ORF">FHX76_002408</name>
</gene>
<dbReference type="GO" id="GO:0005886">
    <property type="term" value="C:plasma membrane"/>
    <property type="evidence" value="ECO:0007669"/>
    <property type="project" value="UniProtKB-SubCell"/>
</dbReference>
<evidence type="ECO:0000256" key="1">
    <source>
        <dbReference type="ARBA" id="ARBA00004651"/>
    </source>
</evidence>
<keyword evidence="6 8" id="KW-1133">Transmembrane helix</keyword>
<dbReference type="GO" id="GO:0055085">
    <property type="term" value="P:transmembrane transport"/>
    <property type="evidence" value="ECO:0007669"/>
    <property type="project" value="InterPro"/>
</dbReference>
<keyword evidence="3" id="KW-0813">Transport</keyword>
<feature type="transmembrane region" description="Helical" evidence="8">
    <location>
        <begin position="286"/>
        <end position="306"/>
    </location>
</feature>
<keyword evidence="5 8" id="KW-0812">Transmembrane</keyword>
<evidence type="ECO:0000256" key="7">
    <source>
        <dbReference type="ARBA" id="ARBA00023136"/>
    </source>
</evidence>
<comment type="subcellular location">
    <subcellularLocation>
        <location evidence="1">Cell membrane</location>
        <topology evidence="1">Multi-pass membrane protein</topology>
    </subcellularLocation>
</comment>
<evidence type="ECO:0000256" key="8">
    <source>
        <dbReference type="SAM" id="Phobius"/>
    </source>
</evidence>
<reference evidence="9 10" key="1">
    <citation type="submission" date="2020-02" db="EMBL/GenBank/DDBJ databases">
        <title>Sequencing the genomes of 1000 actinobacteria strains.</title>
        <authorList>
            <person name="Klenk H.-P."/>
        </authorList>
    </citation>
    <scope>NUCLEOTIDE SEQUENCE [LARGE SCALE GENOMIC DNA]</scope>
    <source>
        <strain evidence="9 10">DSM 27960</strain>
    </source>
</reference>
<evidence type="ECO:0000256" key="2">
    <source>
        <dbReference type="ARBA" id="ARBA00010145"/>
    </source>
</evidence>
<comment type="similarity">
    <text evidence="2">Belongs to the auxin efflux carrier (TC 2.A.69) family.</text>
</comment>
<dbReference type="PANTHER" id="PTHR36838:SF1">
    <property type="entry name" value="SLR1864 PROTEIN"/>
    <property type="match status" value="1"/>
</dbReference>
<feature type="transmembrane region" description="Helical" evidence="8">
    <location>
        <begin position="63"/>
        <end position="82"/>
    </location>
</feature>
<protein>
    <recommendedName>
        <fullName evidence="11">AEC family transporter</fullName>
    </recommendedName>
</protein>
<dbReference type="Proteomes" id="UP000541033">
    <property type="component" value="Unassembled WGS sequence"/>
</dbReference>
<feature type="transmembrane region" description="Helical" evidence="8">
    <location>
        <begin position="224"/>
        <end position="247"/>
    </location>
</feature>
<evidence type="ECO:0000256" key="6">
    <source>
        <dbReference type="ARBA" id="ARBA00022989"/>
    </source>
</evidence>
<feature type="transmembrane region" description="Helical" evidence="8">
    <location>
        <begin position="164"/>
        <end position="180"/>
    </location>
</feature>
<dbReference type="Gene3D" id="1.20.1530.20">
    <property type="match status" value="1"/>
</dbReference>
<keyword evidence="10" id="KW-1185">Reference proteome</keyword>
<name>A0A7X5R337_9MICO</name>
<evidence type="ECO:0000313" key="10">
    <source>
        <dbReference type="Proteomes" id="UP000541033"/>
    </source>
</evidence>
<feature type="transmembrane region" description="Helical" evidence="8">
    <location>
        <begin position="253"/>
        <end position="274"/>
    </location>
</feature>
<proteinExistence type="inferred from homology"/>
<dbReference type="InterPro" id="IPR038770">
    <property type="entry name" value="Na+/solute_symporter_sf"/>
</dbReference>
<dbReference type="RefSeq" id="WP_167150880.1">
    <property type="nucleotide sequence ID" value="NZ_JAAMOX010000002.1"/>
</dbReference>
<dbReference type="EMBL" id="JAAMOX010000002">
    <property type="protein sequence ID" value="NIH54512.1"/>
    <property type="molecule type" value="Genomic_DNA"/>
</dbReference>
<organism evidence="9 10">
    <name type="scientific">Lysinibacter cavernae</name>
    <dbReference type="NCBI Taxonomy" id="1640652"/>
    <lineage>
        <taxon>Bacteria</taxon>
        <taxon>Bacillati</taxon>
        <taxon>Actinomycetota</taxon>
        <taxon>Actinomycetes</taxon>
        <taxon>Micrococcales</taxon>
        <taxon>Microbacteriaceae</taxon>
        <taxon>Lysinibacter</taxon>
    </lineage>
</organism>
<feature type="transmembrane region" description="Helical" evidence="8">
    <location>
        <begin position="123"/>
        <end position="143"/>
    </location>
</feature>
<feature type="transmembrane region" description="Helical" evidence="8">
    <location>
        <begin position="94"/>
        <end position="117"/>
    </location>
</feature>
<feature type="transmembrane region" description="Helical" evidence="8">
    <location>
        <begin position="6"/>
        <end position="26"/>
    </location>
</feature>
<feature type="transmembrane region" description="Helical" evidence="8">
    <location>
        <begin position="38"/>
        <end position="57"/>
    </location>
</feature>
<comment type="caution">
    <text evidence="9">The sequence shown here is derived from an EMBL/GenBank/DDBJ whole genome shotgun (WGS) entry which is preliminary data.</text>
</comment>
<keyword evidence="7 8" id="KW-0472">Membrane</keyword>
<evidence type="ECO:0000256" key="5">
    <source>
        <dbReference type="ARBA" id="ARBA00022692"/>
    </source>
</evidence>
<evidence type="ECO:0000256" key="4">
    <source>
        <dbReference type="ARBA" id="ARBA00022475"/>
    </source>
</evidence>
<dbReference type="InterPro" id="IPR004776">
    <property type="entry name" value="Mem_transp_PIN-like"/>
</dbReference>
<dbReference type="PANTHER" id="PTHR36838">
    <property type="entry name" value="AUXIN EFFLUX CARRIER FAMILY PROTEIN"/>
    <property type="match status" value="1"/>
</dbReference>
<keyword evidence="4" id="KW-1003">Cell membrane</keyword>
<evidence type="ECO:0008006" key="11">
    <source>
        <dbReference type="Google" id="ProtNLM"/>
    </source>
</evidence>
<evidence type="ECO:0000256" key="3">
    <source>
        <dbReference type="ARBA" id="ARBA00022448"/>
    </source>
</evidence>
<evidence type="ECO:0000313" key="9">
    <source>
        <dbReference type="EMBL" id="NIH54512.1"/>
    </source>
</evidence>
<feature type="transmembrane region" description="Helical" evidence="8">
    <location>
        <begin position="192"/>
        <end position="212"/>
    </location>
</feature>